<keyword evidence="4" id="KW-0119">Carbohydrate metabolism</keyword>
<dbReference type="SUPFAM" id="SSF51445">
    <property type="entry name" value="(Trans)glycosidases"/>
    <property type="match status" value="1"/>
</dbReference>
<dbReference type="FunFam" id="3.20.20.80:FF:000004">
    <property type="entry name" value="Beta-glucosidase 6-phospho-beta-glucosidase"/>
    <property type="match status" value="1"/>
</dbReference>
<evidence type="ECO:0000256" key="8">
    <source>
        <dbReference type="PIRSR" id="PIRSR617736-2"/>
    </source>
</evidence>
<feature type="binding site" evidence="8">
    <location>
        <position position="21"/>
    </location>
    <ligand>
        <name>substrate</name>
    </ligand>
</feature>
<dbReference type="Proteomes" id="UP000471640">
    <property type="component" value="Unassembled WGS sequence"/>
</dbReference>
<feature type="binding site" evidence="8">
    <location>
        <position position="122"/>
    </location>
    <ligand>
        <name>substrate</name>
    </ligand>
</feature>
<evidence type="ECO:0000313" key="11">
    <source>
        <dbReference type="Proteomes" id="UP000471640"/>
    </source>
</evidence>
<feature type="binding site" evidence="8">
    <location>
        <begin position="406"/>
        <end position="407"/>
    </location>
    <ligand>
        <name>substrate</name>
    </ligand>
</feature>
<comment type="catalytic activity">
    <reaction evidence="9">
        <text>Hydrolysis of terminal, non-reducing beta-D-glucosyl residues with release of beta-D-glucose.</text>
        <dbReference type="EC" id="3.2.1.21"/>
    </reaction>
</comment>
<evidence type="ECO:0000256" key="4">
    <source>
        <dbReference type="ARBA" id="ARBA00023277"/>
    </source>
</evidence>
<comment type="similarity">
    <text evidence="1 9">Belongs to the glycosyl hydrolase 1 family.</text>
</comment>
<dbReference type="RefSeq" id="WP_164655585.1">
    <property type="nucleotide sequence ID" value="NZ_JAAIJR010000103.1"/>
</dbReference>
<dbReference type="InterPro" id="IPR001360">
    <property type="entry name" value="Glyco_hydro_1"/>
</dbReference>
<evidence type="ECO:0000256" key="3">
    <source>
        <dbReference type="ARBA" id="ARBA00023001"/>
    </source>
</evidence>
<evidence type="ECO:0000256" key="6">
    <source>
        <dbReference type="ARBA" id="ARBA00023326"/>
    </source>
</evidence>
<dbReference type="PANTHER" id="PTHR10353">
    <property type="entry name" value="GLYCOSYL HYDROLASE"/>
    <property type="match status" value="1"/>
</dbReference>
<dbReference type="GO" id="GO:0008422">
    <property type="term" value="F:beta-glucosidase activity"/>
    <property type="evidence" value="ECO:0007669"/>
    <property type="project" value="UniProtKB-EC"/>
</dbReference>
<dbReference type="EC" id="3.2.1.21" evidence="9"/>
<dbReference type="AlphaFoldDB" id="A0A6P1E1V8"/>
<dbReference type="GO" id="GO:0030245">
    <property type="term" value="P:cellulose catabolic process"/>
    <property type="evidence" value="ECO:0007669"/>
    <property type="project" value="UniProtKB-KW"/>
</dbReference>
<sequence>MSTDHAFPPGFLWGAATSAYQIEGDPLADGAGPSIWHRFSHTPGRVAGNATGDLACDHYHRAQEDVALMANLGLNAYRFSIAWGRVLPDGRGRVNQRGLDFYQRLVDRLLEQDIQPMITLYHWDLPTALHDRGGWLNPESPAWFADYAQVLFRALDDRVAAWVTINEPWVAAVLGHLEGVHAPGHADAFEAARVTHHLLLAHAEACAVYRAIGAHQIGIALNLEPQYPASDSAADRAAADRRDAFINRWLLDPLFFGRYPEAMPAIFGPAWPDFPSADLERIRRPADFIGVNYYSRGWVQADPSAWPLGATRIQRTDAPSTAMGWEVYPNGLTETLLRLKTQYGNPPAYITENGAAFEDPAPVEDRVEDAHRVAYLRDHITAAGAALQEGVNLRGYFLWSLLDNFEWAEGYTKRFGLYRVDPEEQRRIPKASADFYRKVIASNGVGMVGRNRAKGRH</sequence>
<name>A0A6P1E1V8_9GAMM</name>
<dbReference type="NCBIfam" id="TIGR03356">
    <property type="entry name" value="BGL"/>
    <property type="match status" value="1"/>
</dbReference>
<evidence type="ECO:0000256" key="9">
    <source>
        <dbReference type="RuleBase" id="RU361175"/>
    </source>
</evidence>
<organism evidence="10 11">
    <name type="scientific">Thiorhodococcus mannitoliphagus</name>
    <dbReference type="NCBI Taxonomy" id="329406"/>
    <lineage>
        <taxon>Bacteria</taxon>
        <taxon>Pseudomonadati</taxon>
        <taxon>Pseudomonadota</taxon>
        <taxon>Gammaproteobacteria</taxon>
        <taxon>Chromatiales</taxon>
        <taxon>Chromatiaceae</taxon>
        <taxon>Thiorhodococcus</taxon>
    </lineage>
</organism>
<evidence type="ECO:0000256" key="5">
    <source>
        <dbReference type="ARBA" id="ARBA00023295"/>
    </source>
</evidence>
<evidence type="ECO:0000256" key="2">
    <source>
        <dbReference type="ARBA" id="ARBA00022801"/>
    </source>
</evidence>
<comment type="caution">
    <text evidence="10">The sequence shown here is derived from an EMBL/GenBank/DDBJ whole genome shotgun (WGS) entry which is preliminary data.</text>
</comment>
<feature type="binding site" evidence="8">
    <location>
        <position position="294"/>
    </location>
    <ligand>
        <name>substrate</name>
    </ligand>
</feature>
<dbReference type="InterPro" id="IPR017736">
    <property type="entry name" value="Glyco_hydro_1_beta-glucosidase"/>
</dbReference>
<reference evidence="10 11" key="2">
    <citation type="submission" date="2020-02" db="EMBL/GenBank/DDBJ databases">
        <title>Genome sequences of Thiorhodococcus mannitoliphagus and Thiorhodococcus minor, purple sulfur photosynthetic bacteria in the gammaproteobacterial family, Chromatiaceae.</title>
        <authorList>
            <person name="Aviles F.A."/>
            <person name="Meyer T.E."/>
            <person name="Kyndt J.A."/>
        </authorList>
    </citation>
    <scope>NUCLEOTIDE SEQUENCE [LARGE SCALE GENOMIC DNA]</scope>
    <source>
        <strain evidence="10 11">DSM 18266</strain>
    </source>
</reference>
<accession>A0A6P1E1V8</accession>
<dbReference type="Gene3D" id="3.20.20.80">
    <property type="entry name" value="Glycosidases"/>
    <property type="match status" value="1"/>
</dbReference>
<keyword evidence="11" id="KW-1185">Reference proteome</keyword>
<evidence type="ECO:0000313" key="10">
    <source>
        <dbReference type="EMBL" id="NEX22492.1"/>
    </source>
</evidence>
<dbReference type="GO" id="GO:0005829">
    <property type="term" value="C:cytosol"/>
    <property type="evidence" value="ECO:0007669"/>
    <property type="project" value="TreeGrafter"/>
</dbReference>
<proteinExistence type="inferred from homology"/>
<evidence type="ECO:0000256" key="7">
    <source>
        <dbReference type="PIRSR" id="PIRSR617736-1"/>
    </source>
</evidence>
<dbReference type="PANTHER" id="PTHR10353:SF36">
    <property type="entry name" value="LP05116P"/>
    <property type="match status" value="1"/>
</dbReference>
<feature type="binding site" evidence="8">
    <location>
        <position position="166"/>
    </location>
    <ligand>
        <name>substrate</name>
    </ligand>
</feature>
<feature type="binding site" evidence="8">
    <location>
        <position position="399"/>
    </location>
    <ligand>
        <name>substrate</name>
    </ligand>
</feature>
<protein>
    <recommendedName>
        <fullName evidence="9">Beta-glucosidase</fullName>
        <ecNumber evidence="9">3.2.1.21</ecNumber>
    </recommendedName>
</protein>
<dbReference type="InterPro" id="IPR017853">
    <property type="entry name" value="GH"/>
</dbReference>
<reference evidence="11" key="1">
    <citation type="journal article" date="2020" name="Microbiol. Resour. Announc.">
        <title>Draft Genome Sequences of Thiorhodococcus mannitoliphagus and Thiorhodococcus minor, Purple Sulfur Photosynthetic Bacteria in the Gammaproteobacterial Family Chromatiaceae.</title>
        <authorList>
            <person name="Aviles F.A."/>
            <person name="Meyer T.E."/>
            <person name="Kyndt J.A."/>
        </authorList>
    </citation>
    <scope>NUCLEOTIDE SEQUENCE [LARGE SCALE GENOMIC DNA]</scope>
    <source>
        <strain evidence="11">DSM 18266</strain>
    </source>
</reference>
<keyword evidence="2 9" id="KW-0378">Hydrolase</keyword>
<dbReference type="EMBL" id="JAAIJR010000103">
    <property type="protein sequence ID" value="NEX22492.1"/>
    <property type="molecule type" value="Genomic_DNA"/>
</dbReference>
<gene>
    <name evidence="10" type="ORF">G3480_19635</name>
</gene>
<evidence type="ECO:0000256" key="1">
    <source>
        <dbReference type="ARBA" id="ARBA00010838"/>
    </source>
</evidence>
<dbReference type="PRINTS" id="PR00131">
    <property type="entry name" value="GLHYDRLASE1"/>
</dbReference>
<feature type="active site" description="Proton donor" evidence="7">
    <location>
        <position position="167"/>
    </location>
</feature>
<dbReference type="Pfam" id="PF00232">
    <property type="entry name" value="Glyco_hydro_1"/>
    <property type="match status" value="1"/>
</dbReference>
<keyword evidence="6" id="KW-0624">Polysaccharide degradation</keyword>
<feature type="active site" description="Nucleophile" evidence="7">
    <location>
        <position position="352"/>
    </location>
</feature>
<keyword evidence="5 9" id="KW-0326">Glycosidase</keyword>
<keyword evidence="3" id="KW-0136">Cellulose degradation</keyword>